<organism evidence="1 2">
    <name type="scientific">Aegilops tauschii subsp. strangulata</name>
    <name type="common">Goatgrass</name>
    <dbReference type="NCBI Taxonomy" id="200361"/>
    <lineage>
        <taxon>Eukaryota</taxon>
        <taxon>Viridiplantae</taxon>
        <taxon>Streptophyta</taxon>
        <taxon>Embryophyta</taxon>
        <taxon>Tracheophyta</taxon>
        <taxon>Spermatophyta</taxon>
        <taxon>Magnoliopsida</taxon>
        <taxon>Liliopsida</taxon>
        <taxon>Poales</taxon>
        <taxon>Poaceae</taxon>
        <taxon>BOP clade</taxon>
        <taxon>Pooideae</taxon>
        <taxon>Triticodae</taxon>
        <taxon>Triticeae</taxon>
        <taxon>Triticinae</taxon>
        <taxon>Aegilops</taxon>
    </lineage>
</organism>
<reference evidence="2" key="2">
    <citation type="journal article" date="2017" name="Nat. Plants">
        <title>The Aegilops tauschii genome reveals multiple impacts of transposons.</title>
        <authorList>
            <person name="Zhao G."/>
            <person name="Zou C."/>
            <person name="Li K."/>
            <person name="Wang K."/>
            <person name="Li T."/>
            <person name="Gao L."/>
            <person name="Zhang X."/>
            <person name="Wang H."/>
            <person name="Yang Z."/>
            <person name="Liu X."/>
            <person name="Jiang W."/>
            <person name="Mao L."/>
            <person name="Kong X."/>
            <person name="Jiao Y."/>
            <person name="Jia J."/>
        </authorList>
    </citation>
    <scope>NUCLEOTIDE SEQUENCE [LARGE SCALE GENOMIC DNA]</scope>
    <source>
        <strain evidence="2">cv. AL8/78</strain>
    </source>
</reference>
<sequence length="127" mass="14273">WSLLTFQQQLLGEEFVYMEIDSSCPASGAAVGGREVAQGIGRQQQIAPYLYARDVFQEHPPAVSAIEGVICWMWACTPIPTPSPEDWYFHMQDEENMERGSLQRQYNSQRISTGVALAPVFTCDNAR</sequence>
<dbReference type="AlphaFoldDB" id="A0A453ACL4"/>
<reference evidence="1" key="3">
    <citation type="journal article" date="2017" name="Nature">
        <title>Genome sequence of the progenitor of the wheat D genome Aegilops tauschii.</title>
        <authorList>
            <person name="Luo M.C."/>
            <person name="Gu Y.Q."/>
            <person name="Puiu D."/>
            <person name="Wang H."/>
            <person name="Twardziok S.O."/>
            <person name="Deal K.R."/>
            <person name="Huo N."/>
            <person name="Zhu T."/>
            <person name="Wang L."/>
            <person name="Wang Y."/>
            <person name="McGuire P.E."/>
            <person name="Liu S."/>
            <person name="Long H."/>
            <person name="Ramasamy R.K."/>
            <person name="Rodriguez J.C."/>
            <person name="Van S.L."/>
            <person name="Yuan L."/>
            <person name="Wang Z."/>
            <person name="Xia Z."/>
            <person name="Xiao L."/>
            <person name="Anderson O.D."/>
            <person name="Ouyang S."/>
            <person name="Liang Y."/>
            <person name="Zimin A.V."/>
            <person name="Pertea G."/>
            <person name="Qi P."/>
            <person name="Bennetzen J.L."/>
            <person name="Dai X."/>
            <person name="Dawson M.W."/>
            <person name="Muller H.G."/>
            <person name="Kugler K."/>
            <person name="Rivarola-Duarte L."/>
            <person name="Spannagl M."/>
            <person name="Mayer K.F.X."/>
            <person name="Lu F.H."/>
            <person name="Bevan M.W."/>
            <person name="Leroy P."/>
            <person name="Li P."/>
            <person name="You F.M."/>
            <person name="Sun Q."/>
            <person name="Liu Z."/>
            <person name="Lyons E."/>
            <person name="Wicker T."/>
            <person name="Salzberg S.L."/>
            <person name="Devos K.M."/>
            <person name="Dvorak J."/>
        </authorList>
    </citation>
    <scope>NUCLEOTIDE SEQUENCE [LARGE SCALE GENOMIC DNA]</scope>
    <source>
        <strain evidence="1">cv. AL8/78</strain>
    </source>
</reference>
<keyword evidence="2" id="KW-1185">Reference proteome</keyword>
<reference evidence="2" key="1">
    <citation type="journal article" date="2014" name="Science">
        <title>Ancient hybridizations among the ancestral genomes of bread wheat.</title>
        <authorList>
            <consortium name="International Wheat Genome Sequencing Consortium,"/>
            <person name="Marcussen T."/>
            <person name="Sandve S.R."/>
            <person name="Heier L."/>
            <person name="Spannagl M."/>
            <person name="Pfeifer M."/>
            <person name="Jakobsen K.S."/>
            <person name="Wulff B.B."/>
            <person name="Steuernagel B."/>
            <person name="Mayer K.F."/>
            <person name="Olsen O.A."/>
        </authorList>
    </citation>
    <scope>NUCLEOTIDE SEQUENCE [LARGE SCALE GENOMIC DNA]</scope>
    <source>
        <strain evidence="2">cv. AL8/78</strain>
    </source>
</reference>
<dbReference type="EnsemblPlants" id="AET2Gv20071000.2">
    <property type="protein sequence ID" value="AET2Gv20071000.2"/>
    <property type="gene ID" value="AET2Gv20071000"/>
</dbReference>
<dbReference type="Gramene" id="AET2Gv20071000.2">
    <property type="protein sequence ID" value="AET2Gv20071000.2"/>
    <property type="gene ID" value="AET2Gv20071000"/>
</dbReference>
<name>A0A453ACL4_AEGTS</name>
<accession>A0A453ACL4</accession>
<proteinExistence type="predicted"/>
<reference evidence="1" key="5">
    <citation type="journal article" date="2021" name="G3 (Bethesda)">
        <title>Aegilops tauschii genome assembly Aet v5.0 features greater sequence contiguity and improved annotation.</title>
        <authorList>
            <person name="Wang L."/>
            <person name="Zhu T."/>
            <person name="Rodriguez J.C."/>
            <person name="Deal K.R."/>
            <person name="Dubcovsky J."/>
            <person name="McGuire P.E."/>
            <person name="Lux T."/>
            <person name="Spannagl M."/>
            <person name="Mayer K.F.X."/>
            <person name="Baldrich P."/>
            <person name="Meyers B.C."/>
            <person name="Huo N."/>
            <person name="Gu Y.Q."/>
            <person name="Zhou H."/>
            <person name="Devos K.M."/>
            <person name="Bennetzen J.L."/>
            <person name="Unver T."/>
            <person name="Budak H."/>
            <person name="Gulick P.J."/>
            <person name="Galiba G."/>
            <person name="Kalapos B."/>
            <person name="Nelson D.R."/>
            <person name="Li P."/>
            <person name="You F.M."/>
            <person name="Luo M.C."/>
            <person name="Dvorak J."/>
        </authorList>
    </citation>
    <scope>NUCLEOTIDE SEQUENCE [LARGE SCALE GENOMIC DNA]</scope>
    <source>
        <strain evidence="1">cv. AL8/78</strain>
    </source>
</reference>
<evidence type="ECO:0000313" key="2">
    <source>
        <dbReference type="Proteomes" id="UP000015105"/>
    </source>
</evidence>
<dbReference type="Proteomes" id="UP000015105">
    <property type="component" value="Chromosome 2D"/>
</dbReference>
<protein>
    <submittedName>
        <fullName evidence="1">Uncharacterized protein</fullName>
    </submittedName>
</protein>
<evidence type="ECO:0000313" key="1">
    <source>
        <dbReference type="EnsemblPlants" id="AET2Gv20071000.2"/>
    </source>
</evidence>
<reference evidence="1" key="4">
    <citation type="submission" date="2019-03" db="UniProtKB">
        <authorList>
            <consortium name="EnsemblPlants"/>
        </authorList>
    </citation>
    <scope>IDENTIFICATION</scope>
</reference>
<dbReference type="STRING" id="200361.A0A453ACL4"/>